<evidence type="ECO:0000313" key="1">
    <source>
        <dbReference type="EMBL" id="ARM75331.1"/>
    </source>
</evidence>
<sequence>MQIIKTVNSIFFSKSIPKHFFSNYFNNNDDYFVFNNVEVELSRNEKAQDFVNAISFSSDGDKSQSLQDSFLRWINNQIRLNEFVWAYQVECEIDDKVSLKNVIHLPSVLPLIGNVMLTGIIISNTKNLNMNQRKFTIIQIDNTVKIIKRDESYISLIDTINEFKKLKETLI</sequence>
<dbReference type="AlphaFoldDB" id="A0A1W6JYE0"/>
<reference evidence="1 2" key="1">
    <citation type="submission" date="2017-03" db="EMBL/GenBank/DDBJ databases">
        <title>Sulfur activation and transportation mechanism of thermophilic Archaea Acidianus manzaensis YN-25.</title>
        <authorList>
            <person name="Ma Y."/>
            <person name="Yang Y."/>
            <person name="Xia J."/>
        </authorList>
    </citation>
    <scope>NUCLEOTIDE SEQUENCE [LARGE SCALE GENOMIC DNA]</scope>
    <source>
        <strain evidence="1 2">YN-25</strain>
    </source>
</reference>
<protein>
    <submittedName>
        <fullName evidence="1">Uncharacterized protein</fullName>
    </submittedName>
</protein>
<dbReference type="KEGG" id="aman:B6F84_04310"/>
<dbReference type="STRING" id="282676.B6F84_04310"/>
<dbReference type="OrthoDB" id="37148at2157"/>
<proteinExistence type="predicted"/>
<dbReference type="EMBL" id="CP020477">
    <property type="protein sequence ID" value="ARM75331.1"/>
    <property type="molecule type" value="Genomic_DNA"/>
</dbReference>
<accession>A0A1W6JYE0</accession>
<keyword evidence="2" id="KW-1185">Reference proteome</keyword>
<dbReference type="Proteomes" id="UP000193404">
    <property type="component" value="Chromosome"/>
</dbReference>
<dbReference type="RefSeq" id="WP_148691094.1">
    <property type="nucleotide sequence ID" value="NZ_CP020477.1"/>
</dbReference>
<gene>
    <name evidence="1" type="ORF">B6F84_04310</name>
</gene>
<evidence type="ECO:0000313" key="2">
    <source>
        <dbReference type="Proteomes" id="UP000193404"/>
    </source>
</evidence>
<name>A0A1W6JYE0_9CREN</name>
<organism evidence="1 2">
    <name type="scientific">Acidianus manzaensis</name>
    <dbReference type="NCBI Taxonomy" id="282676"/>
    <lineage>
        <taxon>Archaea</taxon>
        <taxon>Thermoproteota</taxon>
        <taxon>Thermoprotei</taxon>
        <taxon>Sulfolobales</taxon>
        <taxon>Sulfolobaceae</taxon>
        <taxon>Acidianus</taxon>
    </lineage>
</organism>
<dbReference type="GeneID" id="41590116"/>